<evidence type="ECO:0000256" key="3">
    <source>
        <dbReference type="ARBA" id="ARBA00022741"/>
    </source>
</evidence>
<dbReference type="SMART" id="SM00382">
    <property type="entry name" value="AAA"/>
    <property type="match status" value="1"/>
</dbReference>
<dbReference type="InterPro" id="IPR017871">
    <property type="entry name" value="ABC_transporter-like_CS"/>
</dbReference>
<dbReference type="InterPro" id="IPR027417">
    <property type="entry name" value="P-loop_NTPase"/>
</dbReference>
<dbReference type="PROSITE" id="PS50893">
    <property type="entry name" value="ABC_TRANSPORTER_2"/>
    <property type="match status" value="1"/>
</dbReference>
<dbReference type="SUPFAM" id="SSF52540">
    <property type="entry name" value="P-loop containing nucleoside triphosphate hydrolases"/>
    <property type="match status" value="1"/>
</dbReference>
<keyword evidence="3" id="KW-0547">Nucleotide-binding</keyword>
<name>D2B304_STRRD</name>
<keyword evidence="4 6" id="KW-0067">ATP-binding</keyword>
<dbReference type="InterPro" id="IPR003593">
    <property type="entry name" value="AAA+_ATPase"/>
</dbReference>
<dbReference type="Gene3D" id="3.40.50.300">
    <property type="entry name" value="P-loop containing nucleotide triphosphate hydrolases"/>
    <property type="match status" value="1"/>
</dbReference>
<keyword evidence="7" id="KW-1185">Reference proteome</keyword>
<proteinExistence type="inferred from homology"/>
<dbReference type="Proteomes" id="UP000002029">
    <property type="component" value="Chromosome"/>
</dbReference>
<dbReference type="PANTHER" id="PTHR43335">
    <property type="entry name" value="ABC TRANSPORTER, ATP-BINDING PROTEIN"/>
    <property type="match status" value="1"/>
</dbReference>
<dbReference type="KEGG" id="sro:Sros_2508"/>
<evidence type="ECO:0000256" key="1">
    <source>
        <dbReference type="ARBA" id="ARBA00005417"/>
    </source>
</evidence>
<protein>
    <submittedName>
        <fullName evidence="6">Lantibiotic transport ATP-binding protein</fullName>
    </submittedName>
</protein>
<dbReference type="PANTHER" id="PTHR43335:SF4">
    <property type="entry name" value="ABC TRANSPORTER, ATP-BINDING PROTEIN"/>
    <property type="match status" value="1"/>
</dbReference>
<dbReference type="EMBL" id="CP001814">
    <property type="protein sequence ID" value="ACZ85484.1"/>
    <property type="molecule type" value="Genomic_DNA"/>
</dbReference>
<dbReference type="PROSITE" id="PS00211">
    <property type="entry name" value="ABC_TRANSPORTER_1"/>
    <property type="match status" value="1"/>
</dbReference>
<accession>D2B304</accession>
<organism evidence="6 7">
    <name type="scientific">Streptosporangium roseum (strain ATCC 12428 / DSM 43021 / JCM 3005 / KCTC 9067 / NCIMB 10171 / NRRL 2505 / NI 9100)</name>
    <dbReference type="NCBI Taxonomy" id="479432"/>
    <lineage>
        <taxon>Bacteria</taxon>
        <taxon>Bacillati</taxon>
        <taxon>Actinomycetota</taxon>
        <taxon>Actinomycetes</taxon>
        <taxon>Streptosporangiales</taxon>
        <taxon>Streptosporangiaceae</taxon>
        <taxon>Streptosporangium</taxon>
    </lineage>
</organism>
<dbReference type="GO" id="GO:0016887">
    <property type="term" value="F:ATP hydrolysis activity"/>
    <property type="evidence" value="ECO:0007669"/>
    <property type="project" value="InterPro"/>
</dbReference>
<evidence type="ECO:0000313" key="7">
    <source>
        <dbReference type="Proteomes" id="UP000002029"/>
    </source>
</evidence>
<dbReference type="eggNOG" id="COG1131">
    <property type="taxonomic scope" value="Bacteria"/>
</dbReference>
<feature type="domain" description="ABC transporter" evidence="5">
    <location>
        <begin position="4"/>
        <end position="229"/>
    </location>
</feature>
<dbReference type="STRING" id="479432.Sros_2508"/>
<sequence length="310" mass="32371">MTVIEVGNLTMRYGGTLAVDDLSFAVKPGLVTGFLGPNGAGKSTTMRAVLGLEVPASGTALVGGRPYTSFRRPMRSMGTLLDAGAVHGGRTARAHLGCLARSNGIGDRRVTAVLEQVGLTGVAGKRIAGFSLGMKQRLGIAVALLGDPDVLMFDEPLNGLDPEGIRWIRDLMRSLAAEGRTVLLSSHLMSEMALTADHVVVIGRGRLIADTTMESLIERFQRGVLVRTPDPARLAGALEARGATVTTEADGGLSVSGVDAAEIGSLALTEGVALRELTPRSASLEEAFMELTEESVEYTAHPAGAVRAAR</sequence>
<evidence type="ECO:0000256" key="2">
    <source>
        <dbReference type="ARBA" id="ARBA00022448"/>
    </source>
</evidence>
<keyword evidence="2" id="KW-0813">Transport</keyword>
<gene>
    <name evidence="6" type="ordered locus">Sros_2508</name>
</gene>
<evidence type="ECO:0000313" key="6">
    <source>
        <dbReference type="EMBL" id="ACZ85484.1"/>
    </source>
</evidence>
<dbReference type="AlphaFoldDB" id="D2B304"/>
<reference evidence="6 7" key="1">
    <citation type="journal article" date="2010" name="Stand. Genomic Sci.">
        <title>Complete genome sequence of Streptosporangium roseum type strain (NI 9100).</title>
        <authorList>
            <person name="Nolan M."/>
            <person name="Sikorski J."/>
            <person name="Jando M."/>
            <person name="Lucas S."/>
            <person name="Lapidus A."/>
            <person name="Glavina Del Rio T."/>
            <person name="Chen F."/>
            <person name="Tice H."/>
            <person name="Pitluck S."/>
            <person name="Cheng J.F."/>
            <person name="Chertkov O."/>
            <person name="Sims D."/>
            <person name="Meincke L."/>
            <person name="Brettin T."/>
            <person name="Han C."/>
            <person name="Detter J.C."/>
            <person name="Bruce D."/>
            <person name="Goodwin L."/>
            <person name="Land M."/>
            <person name="Hauser L."/>
            <person name="Chang Y.J."/>
            <person name="Jeffries C.D."/>
            <person name="Ivanova N."/>
            <person name="Mavromatis K."/>
            <person name="Mikhailova N."/>
            <person name="Chen A."/>
            <person name="Palaniappan K."/>
            <person name="Chain P."/>
            <person name="Rohde M."/>
            <person name="Goker M."/>
            <person name="Bristow J."/>
            <person name="Eisen J.A."/>
            <person name="Markowitz V."/>
            <person name="Hugenholtz P."/>
            <person name="Kyrpides N.C."/>
            <person name="Klenk H.P."/>
        </authorList>
    </citation>
    <scope>NUCLEOTIDE SEQUENCE [LARGE SCALE GENOMIC DNA]</scope>
    <source>
        <strain evidence="7">ATCC 12428 / DSM 43021 / JCM 3005 / NI 9100</strain>
    </source>
</reference>
<dbReference type="Pfam" id="PF00005">
    <property type="entry name" value="ABC_tran"/>
    <property type="match status" value="1"/>
</dbReference>
<dbReference type="GO" id="GO:0005524">
    <property type="term" value="F:ATP binding"/>
    <property type="evidence" value="ECO:0007669"/>
    <property type="project" value="UniProtKB-KW"/>
</dbReference>
<evidence type="ECO:0000256" key="4">
    <source>
        <dbReference type="ARBA" id="ARBA00022840"/>
    </source>
</evidence>
<dbReference type="HOGENOM" id="CLU_000604_1_2_11"/>
<dbReference type="InterPro" id="IPR003439">
    <property type="entry name" value="ABC_transporter-like_ATP-bd"/>
</dbReference>
<comment type="similarity">
    <text evidence="1">Belongs to the ABC transporter superfamily.</text>
</comment>
<evidence type="ECO:0000259" key="5">
    <source>
        <dbReference type="PROSITE" id="PS50893"/>
    </source>
</evidence>